<evidence type="ECO:0000313" key="1">
    <source>
        <dbReference type="EMBL" id="DAF59073.1"/>
    </source>
</evidence>
<reference evidence="1" key="1">
    <citation type="journal article" date="2021" name="Proc. Natl. Acad. Sci. U.S.A.">
        <title>A Catalog of Tens of Thousands of Viruses from Human Metagenomes Reveals Hidden Associations with Chronic Diseases.</title>
        <authorList>
            <person name="Tisza M.J."/>
            <person name="Buck C.B."/>
        </authorList>
    </citation>
    <scope>NUCLEOTIDE SEQUENCE</scope>
    <source>
        <strain evidence="1">CtjH82</strain>
    </source>
</reference>
<accession>A0A8S5T737</accession>
<proteinExistence type="predicted"/>
<name>A0A8S5T737_9CAUD</name>
<sequence>MKTIELNDDDWARLKRKLMNGSVDGALKDYTPPVKLTHGNEYITYEKEGYEDDSESDN</sequence>
<dbReference type="EMBL" id="BK032762">
    <property type="protein sequence ID" value="DAF59073.1"/>
    <property type="molecule type" value="Genomic_DNA"/>
</dbReference>
<protein>
    <submittedName>
        <fullName evidence="1">SeqA protein N-terminal domain</fullName>
    </submittedName>
</protein>
<organism evidence="1">
    <name type="scientific">Myoviridae sp. ctjH82</name>
    <dbReference type="NCBI Taxonomy" id="2827704"/>
    <lineage>
        <taxon>Viruses</taxon>
        <taxon>Duplodnaviria</taxon>
        <taxon>Heunggongvirae</taxon>
        <taxon>Uroviricota</taxon>
        <taxon>Caudoviricetes</taxon>
    </lineage>
</organism>